<keyword evidence="3" id="KW-1185">Reference proteome</keyword>
<evidence type="ECO:0000259" key="1">
    <source>
        <dbReference type="Pfam" id="PF13843"/>
    </source>
</evidence>
<dbReference type="Proteomes" id="UP001458880">
    <property type="component" value="Unassembled WGS sequence"/>
</dbReference>
<sequence>MPGSLWWSIIDQWLAQRELKEITANINLDESDLDDDLLSDSGEDKDEAVLAPRNEFQIQEMVQIVTPLMIMCKFLANFVNFTKRKWFRGNFDAPPRQFGRNREVREVKQLIDYFNRYLGESFFEAVATFANMREVLVAGKSLDTTAKEMKVFFACCLIISIYELSRFKMFWQRESRAPIISDNISRNRFYSLRTRLKIVDDNIVSKEQKEADQFWKIRPMLGMIQKACRENFRPQEISIDEQMVSWKSSHETVRAW</sequence>
<dbReference type="PANTHER" id="PTHR47272:SF1">
    <property type="entry name" value="PIGGYBAC TRANSPOSABLE ELEMENT-DERIVED PROTEIN 3-LIKE"/>
    <property type="match status" value="1"/>
</dbReference>
<protein>
    <submittedName>
        <fullName evidence="2">Transposase IS4</fullName>
    </submittedName>
</protein>
<gene>
    <name evidence="2" type="ORF">QE152_g36102</name>
</gene>
<dbReference type="EMBL" id="JASPKY010000630">
    <property type="protein sequence ID" value="KAK9687671.1"/>
    <property type="molecule type" value="Genomic_DNA"/>
</dbReference>
<evidence type="ECO:0000313" key="3">
    <source>
        <dbReference type="Proteomes" id="UP001458880"/>
    </source>
</evidence>
<dbReference type="PANTHER" id="PTHR47272">
    <property type="entry name" value="DDE_TNP_1_7 DOMAIN-CONTAINING PROTEIN"/>
    <property type="match status" value="1"/>
</dbReference>
<proteinExistence type="predicted"/>
<name>A0AAW1IDX0_POPJA</name>
<dbReference type="AlphaFoldDB" id="A0AAW1IDX0"/>
<accession>A0AAW1IDX0</accession>
<reference evidence="2 3" key="1">
    <citation type="journal article" date="2024" name="BMC Genomics">
        <title>De novo assembly and annotation of Popillia japonica's genome with initial clues to its potential as an invasive pest.</title>
        <authorList>
            <person name="Cucini C."/>
            <person name="Boschi S."/>
            <person name="Funari R."/>
            <person name="Cardaioli E."/>
            <person name="Iannotti N."/>
            <person name="Marturano G."/>
            <person name="Paoli F."/>
            <person name="Bruttini M."/>
            <person name="Carapelli A."/>
            <person name="Frati F."/>
            <person name="Nardi F."/>
        </authorList>
    </citation>
    <scope>NUCLEOTIDE SEQUENCE [LARGE SCALE GENOMIC DNA]</scope>
    <source>
        <strain evidence="2">DMR45628</strain>
    </source>
</reference>
<organism evidence="2 3">
    <name type="scientific">Popillia japonica</name>
    <name type="common">Japanese beetle</name>
    <dbReference type="NCBI Taxonomy" id="7064"/>
    <lineage>
        <taxon>Eukaryota</taxon>
        <taxon>Metazoa</taxon>
        <taxon>Ecdysozoa</taxon>
        <taxon>Arthropoda</taxon>
        <taxon>Hexapoda</taxon>
        <taxon>Insecta</taxon>
        <taxon>Pterygota</taxon>
        <taxon>Neoptera</taxon>
        <taxon>Endopterygota</taxon>
        <taxon>Coleoptera</taxon>
        <taxon>Polyphaga</taxon>
        <taxon>Scarabaeiformia</taxon>
        <taxon>Scarabaeidae</taxon>
        <taxon>Rutelinae</taxon>
        <taxon>Popillia</taxon>
    </lineage>
</organism>
<evidence type="ECO:0000313" key="2">
    <source>
        <dbReference type="EMBL" id="KAK9687671.1"/>
    </source>
</evidence>
<feature type="domain" description="PiggyBac transposable element-derived protein" evidence="1">
    <location>
        <begin position="112"/>
        <end position="251"/>
    </location>
</feature>
<comment type="caution">
    <text evidence="2">The sequence shown here is derived from an EMBL/GenBank/DDBJ whole genome shotgun (WGS) entry which is preliminary data.</text>
</comment>
<dbReference type="Pfam" id="PF13843">
    <property type="entry name" value="DDE_Tnp_1_7"/>
    <property type="match status" value="1"/>
</dbReference>
<dbReference type="InterPro" id="IPR029526">
    <property type="entry name" value="PGBD"/>
</dbReference>